<dbReference type="SUPFAM" id="SSF47459">
    <property type="entry name" value="HLH, helix-loop-helix DNA-binding domain"/>
    <property type="match status" value="1"/>
</dbReference>
<dbReference type="Gene3D" id="4.10.280.10">
    <property type="entry name" value="Helix-loop-helix DNA-binding domain"/>
    <property type="match status" value="1"/>
</dbReference>
<comment type="caution">
    <text evidence="2">The sequence shown here is derived from an EMBL/GenBank/DDBJ whole genome shotgun (WGS) entry which is preliminary data.</text>
</comment>
<name>A0ABN7WPR7_GIGMA</name>
<evidence type="ECO:0000313" key="3">
    <source>
        <dbReference type="Proteomes" id="UP000789901"/>
    </source>
</evidence>
<dbReference type="EMBL" id="CAJVQB010056569">
    <property type="protein sequence ID" value="CAG8837748.1"/>
    <property type="molecule type" value="Genomic_DNA"/>
</dbReference>
<dbReference type="Proteomes" id="UP000789901">
    <property type="component" value="Unassembled WGS sequence"/>
</dbReference>
<dbReference type="PROSITE" id="PS50888">
    <property type="entry name" value="BHLH"/>
    <property type="match status" value="1"/>
</dbReference>
<dbReference type="Pfam" id="PF00010">
    <property type="entry name" value="HLH"/>
    <property type="match status" value="1"/>
</dbReference>
<evidence type="ECO:0000313" key="2">
    <source>
        <dbReference type="EMBL" id="CAG8837748.1"/>
    </source>
</evidence>
<keyword evidence="3" id="KW-1185">Reference proteome</keyword>
<protein>
    <submittedName>
        <fullName evidence="2">1644_t:CDS:1</fullName>
    </submittedName>
</protein>
<feature type="non-terminal residue" evidence="2">
    <location>
        <position position="1"/>
    </location>
</feature>
<organism evidence="2 3">
    <name type="scientific">Gigaspora margarita</name>
    <dbReference type="NCBI Taxonomy" id="4874"/>
    <lineage>
        <taxon>Eukaryota</taxon>
        <taxon>Fungi</taxon>
        <taxon>Fungi incertae sedis</taxon>
        <taxon>Mucoromycota</taxon>
        <taxon>Glomeromycotina</taxon>
        <taxon>Glomeromycetes</taxon>
        <taxon>Diversisporales</taxon>
        <taxon>Gigasporaceae</taxon>
        <taxon>Gigaspora</taxon>
    </lineage>
</organism>
<gene>
    <name evidence="2" type="ORF">GMARGA_LOCUS33640</name>
</gene>
<sequence>DESDIQFFHYDKNMYFDSQILSRDEQLSEGGVDDTNSTTLSHAELRRQIHIESERRRRAEIKDAFEGLRKHLKITYTGRKMSKVALLQK</sequence>
<dbReference type="InterPro" id="IPR036638">
    <property type="entry name" value="HLH_DNA-bd_sf"/>
</dbReference>
<feature type="domain" description="BHLH" evidence="1">
    <location>
        <begin position="45"/>
        <end position="89"/>
    </location>
</feature>
<reference evidence="2 3" key="1">
    <citation type="submission" date="2021-06" db="EMBL/GenBank/DDBJ databases">
        <authorList>
            <person name="Kallberg Y."/>
            <person name="Tangrot J."/>
            <person name="Rosling A."/>
        </authorList>
    </citation>
    <scope>NUCLEOTIDE SEQUENCE [LARGE SCALE GENOMIC DNA]</scope>
    <source>
        <strain evidence="2 3">120-4 pot B 10/14</strain>
    </source>
</reference>
<proteinExistence type="predicted"/>
<evidence type="ECO:0000259" key="1">
    <source>
        <dbReference type="PROSITE" id="PS50888"/>
    </source>
</evidence>
<accession>A0ABN7WPR7</accession>
<feature type="non-terminal residue" evidence="2">
    <location>
        <position position="89"/>
    </location>
</feature>
<dbReference type="InterPro" id="IPR011598">
    <property type="entry name" value="bHLH_dom"/>
</dbReference>